<protein>
    <submittedName>
        <fullName evidence="8">Uncharacterized membrane protein YgaE, UPF0421/DUF939 family</fullName>
    </submittedName>
</protein>
<feature type="transmembrane region" description="Helical" evidence="6">
    <location>
        <begin position="112"/>
        <end position="145"/>
    </location>
</feature>
<dbReference type="GO" id="GO:0016020">
    <property type="term" value="C:membrane"/>
    <property type="evidence" value="ECO:0007669"/>
    <property type="project" value="UniProtKB-SubCell"/>
</dbReference>
<keyword evidence="4 6" id="KW-0472">Membrane</keyword>
<dbReference type="Proteomes" id="UP000199413">
    <property type="component" value="Unassembled WGS sequence"/>
</dbReference>
<evidence type="ECO:0000256" key="5">
    <source>
        <dbReference type="SAM" id="MobiDB-lite"/>
    </source>
</evidence>
<proteinExistence type="predicted"/>
<keyword evidence="9" id="KW-1185">Reference proteome</keyword>
<feature type="compositionally biased region" description="Pro residues" evidence="5">
    <location>
        <begin position="399"/>
        <end position="414"/>
    </location>
</feature>
<accession>A0A1C6SVV4</accession>
<feature type="transmembrane region" description="Helical" evidence="6">
    <location>
        <begin position="157"/>
        <end position="176"/>
    </location>
</feature>
<evidence type="ECO:0000256" key="4">
    <source>
        <dbReference type="ARBA" id="ARBA00023136"/>
    </source>
</evidence>
<gene>
    <name evidence="8" type="ORF">GA0070624_4777</name>
</gene>
<evidence type="ECO:0000259" key="7">
    <source>
        <dbReference type="Pfam" id="PF13515"/>
    </source>
</evidence>
<evidence type="ECO:0000256" key="2">
    <source>
        <dbReference type="ARBA" id="ARBA00022692"/>
    </source>
</evidence>
<dbReference type="OrthoDB" id="5198202at2"/>
<dbReference type="RefSeq" id="WP_091344705.1">
    <property type="nucleotide sequence ID" value="NZ_FMHV01000002.1"/>
</dbReference>
<dbReference type="STRING" id="568872.GA0070624_4777"/>
<evidence type="ECO:0000313" key="9">
    <source>
        <dbReference type="Proteomes" id="UP000199413"/>
    </source>
</evidence>
<keyword evidence="2 6" id="KW-0812">Transmembrane</keyword>
<feature type="domain" description="Integral membrane bound transporter" evidence="7">
    <location>
        <begin position="49"/>
        <end position="171"/>
    </location>
</feature>
<evidence type="ECO:0000256" key="6">
    <source>
        <dbReference type="SAM" id="Phobius"/>
    </source>
</evidence>
<evidence type="ECO:0000256" key="3">
    <source>
        <dbReference type="ARBA" id="ARBA00022989"/>
    </source>
</evidence>
<sequence length="414" mass="43272">MARWSWFRPLRLGVSDATARPGVVVWEAAGRLKRGWLPVVEATLAAVIAWVLAARLVGHPEPFFAPAAALIVLGQARGQRMRRAVEVVLGVAAGVLVADLVVQALGPRTTWTVFTVILLTVALAVAIGASSVTVVQAAVSALYLVVVAPPTESLVPFRFVDALIGGAVAVAASQLIDARRPLAPLIDEFRRTFEELAEVLDEIAAALDRGDEDAALAALERARHADAGVDRLRSAVLAAGEALRLNLHRRRHIGRLRSVEGSIRQIDYAVRNVRVLARAAVTLTRGSAPVPPDLGVAVRTLAEAVRSAGNALAADLSGQDGSADRHAERADIAALEAVRVAGQLFTPGQTLPLAMIIGQVRATAIDLLRGVGVDDDATVLGRVDAAVTAPTNGVSRSATPPPAAGSPPAPRGRR</sequence>
<dbReference type="InterPro" id="IPR049453">
    <property type="entry name" value="Memb_transporter_dom"/>
</dbReference>
<feature type="region of interest" description="Disordered" evidence="5">
    <location>
        <begin position="391"/>
        <end position="414"/>
    </location>
</feature>
<name>A0A1C6SVV4_9ACTN</name>
<keyword evidence="3 6" id="KW-1133">Transmembrane helix</keyword>
<evidence type="ECO:0000313" key="8">
    <source>
        <dbReference type="EMBL" id="SCL33618.1"/>
    </source>
</evidence>
<dbReference type="Pfam" id="PF13515">
    <property type="entry name" value="FUSC_2"/>
    <property type="match status" value="1"/>
</dbReference>
<dbReference type="EMBL" id="FMHV01000002">
    <property type="protein sequence ID" value="SCL33618.1"/>
    <property type="molecule type" value="Genomic_DNA"/>
</dbReference>
<organism evidence="8 9">
    <name type="scientific">Micromonospora rhizosphaerae</name>
    <dbReference type="NCBI Taxonomy" id="568872"/>
    <lineage>
        <taxon>Bacteria</taxon>
        <taxon>Bacillati</taxon>
        <taxon>Actinomycetota</taxon>
        <taxon>Actinomycetes</taxon>
        <taxon>Micromonosporales</taxon>
        <taxon>Micromonosporaceae</taxon>
        <taxon>Micromonospora</taxon>
    </lineage>
</organism>
<comment type="subcellular location">
    <subcellularLocation>
        <location evidence="1">Membrane</location>
        <topology evidence="1">Multi-pass membrane protein</topology>
    </subcellularLocation>
</comment>
<dbReference type="AlphaFoldDB" id="A0A1C6SVV4"/>
<feature type="transmembrane region" description="Helical" evidence="6">
    <location>
        <begin position="85"/>
        <end position="106"/>
    </location>
</feature>
<evidence type="ECO:0000256" key="1">
    <source>
        <dbReference type="ARBA" id="ARBA00004141"/>
    </source>
</evidence>
<reference evidence="9" key="1">
    <citation type="submission" date="2016-06" db="EMBL/GenBank/DDBJ databases">
        <authorList>
            <person name="Varghese N."/>
            <person name="Submissions Spin"/>
        </authorList>
    </citation>
    <scope>NUCLEOTIDE SEQUENCE [LARGE SCALE GENOMIC DNA]</scope>
    <source>
        <strain evidence="9">DSM 45431</strain>
    </source>
</reference>